<protein>
    <submittedName>
        <fullName evidence="1">Uncharacterized protein</fullName>
    </submittedName>
</protein>
<gene>
    <name evidence="1" type="ORF">F383_37566</name>
</gene>
<sequence>MAFSELDLTWAQQGHAHVV</sequence>
<evidence type="ECO:0000313" key="2">
    <source>
        <dbReference type="Proteomes" id="UP000032142"/>
    </source>
</evidence>
<organism evidence="1 2">
    <name type="scientific">Gossypium arboreum</name>
    <name type="common">Tree cotton</name>
    <name type="synonym">Gossypium nanking</name>
    <dbReference type="NCBI Taxonomy" id="29729"/>
    <lineage>
        <taxon>Eukaryota</taxon>
        <taxon>Viridiplantae</taxon>
        <taxon>Streptophyta</taxon>
        <taxon>Embryophyta</taxon>
        <taxon>Tracheophyta</taxon>
        <taxon>Spermatophyta</taxon>
        <taxon>Magnoliopsida</taxon>
        <taxon>eudicotyledons</taxon>
        <taxon>Gunneridae</taxon>
        <taxon>Pentapetalae</taxon>
        <taxon>rosids</taxon>
        <taxon>malvids</taxon>
        <taxon>Malvales</taxon>
        <taxon>Malvaceae</taxon>
        <taxon>Malvoideae</taxon>
        <taxon>Gossypium</taxon>
    </lineage>
</organism>
<dbReference type="EMBL" id="JRRC01039168">
    <property type="protein sequence ID" value="KHF98428.1"/>
    <property type="molecule type" value="Genomic_DNA"/>
</dbReference>
<reference evidence="2" key="1">
    <citation type="submission" date="2014-09" db="EMBL/GenBank/DDBJ databases">
        <authorList>
            <person name="Mudge J."/>
            <person name="Ramaraj T."/>
            <person name="Lindquist I.E."/>
            <person name="Bharti A.K."/>
            <person name="Sundararajan A."/>
            <person name="Cameron C.T."/>
            <person name="Woodward J.E."/>
            <person name="May G.D."/>
            <person name="Brubaker C."/>
            <person name="Broadhvest J."/>
            <person name="Wilkins T.A."/>
        </authorList>
    </citation>
    <scope>NUCLEOTIDE SEQUENCE</scope>
    <source>
        <strain evidence="2">cv. AKA8401</strain>
    </source>
</reference>
<dbReference type="Proteomes" id="UP000032142">
    <property type="component" value="Unassembled WGS sequence"/>
</dbReference>
<comment type="caution">
    <text evidence="1">The sequence shown here is derived from an EMBL/GenBank/DDBJ whole genome shotgun (WGS) entry which is preliminary data.</text>
</comment>
<proteinExistence type="predicted"/>
<dbReference type="AlphaFoldDB" id="A0A0B0MG66"/>
<name>A0A0B0MG66_GOSAR</name>
<evidence type="ECO:0000313" key="1">
    <source>
        <dbReference type="EMBL" id="KHF98428.1"/>
    </source>
</evidence>
<keyword evidence="2" id="KW-1185">Reference proteome</keyword>
<accession>A0A0B0MG66</accession>